<dbReference type="Pfam" id="PF00392">
    <property type="entry name" value="GntR"/>
    <property type="match status" value="1"/>
</dbReference>
<comment type="caution">
    <text evidence="5">The sequence shown here is derived from an EMBL/GenBank/DDBJ whole genome shotgun (WGS) entry which is preliminary data.</text>
</comment>
<dbReference type="RefSeq" id="WP_166101787.1">
    <property type="nucleotide sequence ID" value="NZ_JAADJT010000004.1"/>
</dbReference>
<dbReference type="PROSITE" id="PS50949">
    <property type="entry name" value="HTH_GNTR"/>
    <property type="match status" value="1"/>
</dbReference>
<evidence type="ECO:0000313" key="6">
    <source>
        <dbReference type="Proteomes" id="UP000666369"/>
    </source>
</evidence>
<dbReference type="InterPro" id="IPR000524">
    <property type="entry name" value="Tscrpt_reg_HTH_GntR"/>
</dbReference>
<dbReference type="SMART" id="SM00345">
    <property type="entry name" value="HTH_GNTR"/>
    <property type="match status" value="1"/>
</dbReference>
<dbReference type="InterPro" id="IPR036390">
    <property type="entry name" value="WH_DNA-bd_sf"/>
</dbReference>
<evidence type="ECO:0000259" key="4">
    <source>
        <dbReference type="PROSITE" id="PS50949"/>
    </source>
</evidence>
<evidence type="ECO:0000256" key="1">
    <source>
        <dbReference type="ARBA" id="ARBA00023015"/>
    </source>
</evidence>
<keyword evidence="3" id="KW-0804">Transcription</keyword>
<dbReference type="PANTHER" id="PTHR44846:SF17">
    <property type="entry name" value="GNTR-FAMILY TRANSCRIPTIONAL REGULATOR"/>
    <property type="match status" value="1"/>
</dbReference>
<gene>
    <name evidence="5" type="ORF">GW587_09800</name>
</gene>
<dbReference type="EMBL" id="JAADJT010000004">
    <property type="protein sequence ID" value="NGZ84550.1"/>
    <property type="molecule type" value="Genomic_DNA"/>
</dbReference>
<dbReference type="Pfam" id="PF07702">
    <property type="entry name" value="UTRA"/>
    <property type="match status" value="1"/>
</dbReference>
<dbReference type="PANTHER" id="PTHR44846">
    <property type="entry name" value="MANNOSYL-D-GLYCERATE TRANSPORT/METABOLISM SYSTEM REPRESSOR MNGR-RELATED"/>
    <property type="match status" value="1"/>
</dbReference>
<dbReference type="InterPro" id="IPR036388">
    <property type="entry name" value="WH-like_DNA-bd_sf"/>
</dbReference>
<accession>A0ABX0FIX5</accession>
<dbReference type="Gene3D" id="1.10.10.10">
    <property type="entry name" value="Winged helix-like DNA-binding domain superfamily/Winged helix DNA-binding domain"/>
    <property type="match status" value="1"/>
</dbReference>
<dbReference type="InterPro" id="IPR011663">
    <property type="entry name" value="UTRA"/>
</dbReference>
<keyword evidence="1" id="KW-0805">Transcription regulation</keyword>
<dbReference type="SUPFAM" id="SSF64288">
    <property type="entry name" value="Chorismate lyase-like"/>
    <property type="match status" value="1"/>
</dbReference>
<dbReference type="PRINTS" id="PR00035">
    <property type="entry name" value="HTHGNTR"/>
</dbReference>
<dbReference type="InterPro" id="IPR050679">
    <property type="entry name" value="Bact_HTH_transcr_reg"/>
</dbReference>
<proteinExistence type="predicted"/>
<dbReference type="Proteomes" id="UP000666369">
    <property type="component" value="Unassembled WGS sequence"/>
</dbReference>
<dbReference type="SMART" id="SM00866">
    <property type="entry name" value="UTRA"/>
    <property type="match status" value="1"/>
</dbReference>
<reference evidence="6" key="2">
    <citation type="submission" date="2023-07" db="EMBL/GenBank/DDBJ databases">
        <title>Duganella aceri sp. nov., isolated from tree sap.</title>
        <authorList>
            <person name="Kim I.S."/>
        </authorList>
    </citation>
    <scope>NUCLEOTIDE SEQUENCE [LARGE SCALE GENOMIC DNA]</scope>
    <source>
        <strain evidence="6">SAP-35</strain>
    </source>
</reference>
<evidence type="ECO:0000313" key="5">
    <source>
        <dbReference type="EMBL" id="NGZ84550.1"/>
    </source>
</evidence>
<keyword evidence="6" id="KW-1185">Reference proteome</keyword>
<dbReference type="InterPro" id="IPR028978">
    <property type="entry name" value="Chorismate_lyase_/UTRA_dom_sf"/>
</dbReference>
<feature type="domain" description="HTH gntR-type" evidence="4">
    <location>
        <begin position="7"/>
        <end position="75"/>
    </location>
</feature>
<name>A0ABX0FIX5_9BURK</name>
<dbReference type="CDD" id="cd07377">
    <property type="entry name" value="WHTH_GntR"/>
    <property type="match status" value="1"/>
</dbReference>
<evidence type="ECO:0000256" key="2">
    <source>
        <dbReference type="ARBA" id="ARBA00023125"/>
    </source>
</evidence>
<reference evidence="5 6" key="1">
    <citation type="submission" date="2020-01" db="EMBL/GenBank/DDBJ databases">
        <authorList>
            <person name="Lee S.D."/>
        </authorList>
    </citation>
    <scope>NUCLEOTIDE SEQUENCE [LARGE SCALE GENOMIC DNA]</scope>
    <source>
        <strain evidence="5 6">SAP-35</strain>
    </source>
</reference>
<evidence type="ECO:0000256" key="3">
    <source>
        <dbReference type="ARBA" id="ARBA00023163"/>
    </source>
</evidence>
<sequence>MEKNTSKPHFADIARDLTEGIAAGRFPVGSVLPGELELCGTYGTSRHTIRAALHELQQLGLVSRKKNAGTRVESAAPKNDFRPSLGSLEDLIQFGSTNRRVVQSIDVSVVGGELAKTLGCVSGAQWLKISSLRVDGETQRPIGWTDVYVNPEFADIAEVVRAEPDTLVSTLIERRYGRRVAEIRQVVKAVSLAEPEARALQAQAGMAGLEIVRQYFDASGKIFEASVTVHPSDRFAVAMRLQRSE</sequence>
<keyword evidence="2" id="KW-0238">DNA-binding</keyword>
<protein>
    <submittedName>
        <fullName evidence="5">GntR family transcriptional regulator</fullName>
    </submittedName>
</protein>
<organism evidence="5 6">
    <name type="scientific">Duganella aceris</name>
    <dbReference type="NCBI Taxonomy" id="2703883"/>
    <lineage>
        <taxon>Bacteria</taxon>
        <taxon>Pseudomonadati</taxon>
        <taxon>Pseudomonadota</taxon>
        <taxon>Betaproteobacteria</taxon>
        <taxon>Burkholderiales</taxon>
        <taxon>Oxalobacteraceae</taxon>
        <taxon>Telluria group</taxon>
        <taxon>Duganella</taxon>
    </lineage>
</organism>
<dbReference type="SUPFAM" id="SSF46785">
    <property type="entry name" value="Winged helix' DNA-binding domain"/>
    <property type="match status" value="1"/>
</dbReference>
<dbReference type="Gene3D" id="3.40.1410.10">
    <property type="entry name" value="Chorismate lyase-like"/>
    <property type="match status" value="1"/>
</dbReference>